<reference evidence="1 2" key="1">
    <citation type="submission" date="2021-01" db="EMBL/GenBank/DDBJ databases">
        <title>Listeria ivanovii strains from Norway.</title>
        <authorList>
            <person name="Fagerlund A."/>
        </authorList>
    </citation>
    <scope>NUCLEOTIDE SEQUENCE [LARGE SCALE GENOMIC DNA]</scope>
    <source>
        <strain evidence="1 2">MF6989</strain>
    </source>
</reference>
<evidence type="ECO:0000313" key="1">
    <source>
        <dbReference type="EMBL" id="MBK1963345.1"/>
    </source>
</evidence>
<accession>A0ABS1G8X5</accession>
<protein>
    <submittedName>
        <fullName evidence="1">Uncharacterized protein</fullName>
    </submittedName>
</protein>
<dbReference type="EMBL" id="JAENOF010000034">
    <property type="protein sequence ID" value="MBK1963345.1"/>
    <property type="molecule type" value="Genomic_DNA"/>
</dbReference>
<keyword evidence="2" id="KW-1185">Reference proteome</keyword>
<proteinExistence type="predicted"/>
<dbReference type="RefSeq" id="WP_038407979.1">
    <property type="nucleotide sequence ID" value="NZ_CP009575.1"/>
</dbReference>
<dbReference type="Proteomes" id="UP000633035">
    <property type="component" value="Unassembled WGS sequence"/>
</dbReference>
<gene>
    <name evidence="1" type="ORF">JI642_14805</name>
</gene>
<name>A0ABS1G8X5_LISIV</name>
<organism evidence="1 2">
    <name type="scientific">Listeria ivanovii subsp. londoniensis</name>
    <dbReference type="NCBI Taxonomy" id="202752"/>
    <lineage>
        <taxon>Bacteria</taxon>
        <taxon>Bacillati</taxon>
        <taxon>Bacillota</taxon>
        <taxon>Bacilli</taxon>
        <taxon>Bacillales</taxon>
        <taxon>Listeriaceae</taxon>
        <taxon>Listeria</taxon>
    </lineage>
</organism>
<evidence type="ECO:0000313" key="2">
    <source>
        <dbReference type="Proteomes" id="UP000633035"/>
    </source>
</evidence>
<comment type="caution">
    <text evidence="1">The sequence shown here is derived from an EMBL/GenBank/DDBJ whole genome shotgun (WGS) entry which is preliminary data.</text>
</comment>
<sequence>MEYTLEEIKEKYVEVNAMEEPMRTRKLTALMEILEKQHGTLQMYPTKEFLATEAVQLYQEIGNARVFEEE</sequence>